<dbReference type="SUPFAM" id="SSF57667">
    <property type="entry name" value="beta-beta-alpha zinc fingers"/>
    <property type="match status" value="2"/>
</dbReference>
<dbReference type="FunFam" id="3.30.160.60:FF:001497">
    <property type="entry name" value="Zinc finger protein 275"/>
    <property type="match status" value="1"/>
</dbReference>
<dbReference type="PROSITE" id="PS50157">
    <property type="entry name" value="ZINC_FINGER_C2H2_2"/>
    <property type="match status" value="4"/>
</dbReference>
<dbReference type="OrthoDB" id="9537509at2759"/>
<evidence type="ECO:0000256" key="9">
    <source>
        <dbReference type="ARBA" id="ARBA00023015"/>
    </source>
</evidence>
<evidence type="ECO:0000256" key="6">
    <source>
        <dbReference type="ARBA" id="ARBA00022737"/>
    </source>
</evidence>
<feature type="compositionally biased region" description="Low complexity" evidence="14">
    <location>
        <begin position="431"/>
        <end position="445"/>
    </location>
</feature>
<dbReference type="EMBL" id="JAINUF010000024">
    <property type="protein sequence ID" value="KAJ8332855.1"/>
    <property type="molecule type" value="Genomic_DNA"/>
</dbReference>
<organism evidence="16 17">
    <name type="scientific">Synaphobranchus kaupii</name>
    <name type="common">Kaup's arrowtooth eel</name>
    <dbReference type="NCBI Taxonomy" id="118154"/>
    <lineage>
        <taxon>Eukaryota</taxon>
        <taxon>Metazoa</taxon>
        <taxon>Chordata</taxon>
        <taxon>Craniata</taxon>
        <taxon>Vertebrata</taxon>
        <taxon>Euteleostomi</taxon>
        <taxon>Actinopterygii</taxon>
        <taxon>Neopterygii</taxon>
        <taxon>Teleostei</taxon>
        <taxon>Anguilliformes</taxon>
        <taxon>Synaphobranchidae</taxon>
        <taxon>Synaphobranchus</taxon>
    </lineage>
</organism>
<dbReference type="FunFam" id="3.30.160.60:FF:002716">
    <property type="entry name" value="Zinc finger protein 212"/>
    <property type="match status" value="1"/>
</dbReference>
<dbReference type="Proteomes" id="UP001152622">
    <property type="component" value="Chromosome 24"/>
</dbReference>
<keyword evidence="6" id="KW-0677">Repeat</keyword>
<feature type="compositionally biased region" description="Acidic residues" evidence="14">
    <location>
        <begin position="509"/>
        <end position="519"/>
    </location>
</feature>
<gene>
    <name evidence="16" type="ORF">SKAU_G00417510</name>
</gene>
<keyword evidence="5" id="KW-0479">Metal-binding</keyword>
<dbReference type="FunFam" id="3.30.160.60:FF:001049">
    <property type="entry name" value="zinc finger protein 319"/>
    <property type="match status" value="1"/>
</dbReference>
<keyword evidence="9" id="KW-0805">Transcription regulation</keyword>
<evidence type="ECO:0000256" key="10">
    <source>
        <dbReference type="ARBA" id="ARBA00023125"/>
    </source>
</evidence>
<feature type="region of interest" description="Disordered" evidence="14">
    <location>
        <begin position="491"/>
        <end position="539"/>
    </location>
</feature>
<dbReference type="SMART" id="SM00355">
    <property type="entry name" value="ZnF_C2H2"/>
    <property type="match status" value="4"/>
</dbReference>
<dbReference type="GO" id="GO:0043565">
    <property type="term" value="F:sequence-specific DNA binding"/>
    <property type="evidence" value="ECO:0007669"/>
    <property type="project" value="TreeGrafter"/>
</dbReference>
<feature type="compositionally biased region" description="Pro residues" evidence="14">
    <location>
        <begin position="202"/>
        <end position="217"/>
    </location>
</feature>
<feature type="domain" description="C2H2-type" evidence="15">
    <location>
        <begin position="290"/>
        <end position="317"/>
    </location>
</feature>
<dbReference type="InterPro" id="IPR013087">
    <property type="entry name" value="Znf_C2H2_type"/>
</dbReference>
<dbReference type="GO" id="GO:0005634">
    <property type="term" value="C:nucleus"/>
    <property type="evidence" value="ECO:0007669"/>
    <property type="project" value="UniProtKB-SubCell"/>
</dbReference>
<accession>A0A9Q1E5Y7</accession>
<dbReference type="PROSITE" id="PS00028">
    <property type="entry name" value="ZINC_FINGER_C2H2_1"/>
    <property type="match status" value="4"/>
</dbReference>
<name>A0A9Q1E5Y7_SYNKA</name>
<feature type="region of interest" description="Disordered" evidence="14">
    <location>
        <begin position="408"/>
        <end position="448"/>
    </location>
</feature>
<feature type="domain" description="C2H2-type" evidence="15">
    <location>
        <begin position="346"/>
        <end position="369"/>
    </location>
</feature>
<reference evidence="16" key="1">
    <citation type="journal article" date="2023" name="Science">
        <title>Genome structures resolve the early diversification of teleost fishes.</title>
        <authorList>
            <person name="Parey E."/>
            <person name="Louis A."/>
            <person name="Montfort J."/>
            <person name="Bouchez O."/>
            <person name="Roques C."/>
            <person name="Iampietro C."/>
            <person name="Lluch J."/>
            <person name="Castinel A."/>
            <person name="Donnadieu C."/>
            <person name="Desvignes T."/>
            <person name="Floi Bucao C."/>
            <person name="Jouanno E."/>
            <person name="Wen M."/>
            <person name="Mejri S."/>
            <person name="Dirks R."/>
            <person name="Jansen H."/>
            <person name="Henkel C."/>
            <person name="Chen W.J."/>
            <person name="Zahm M."/>
            <person name="Cabau C."/>
            <person name="Klopp C."/>
            <person name="Thompson A.W."/>
            <person name="Robinson-Rechavi M."/>
            <person name="Braasch I."/>
            <person name="Lecointre G."/>
            <person name="Bobe J."/>
            <person name="Postlethwait J.H."/>
            <person name="Berthelot C."/>
            <person name="Roest Crollius H."/>
            <person name="Guiguen Y."/>
        </authorList>
    </citation>
    <scope>NUCLEOTIDE SEQUENCE</scope>
    <source>
        <strain evidence="16">WJC10195</strain>
    </source>
</reference>
<proteinExistence type="inferred from homology"/>
<dbReference type="PANTHER" id="PTHR24408:SF34">
    <property type="entry name" value="ZINC FINGER PROTEIN 672-RELATED"/>
    <property type="match status" value="1"/>
</dbReference>
<feature type="region of interest" description="Disordered" evidence="14">
    <location>
        <begin position="19"/>
        <end position="104"/>
    </location>
</feature>
<feature type="domain" description="C2H2-type" evidence="15">
    <location>
        <begin position="318"/>
        <end position="345"/>
    </location>
</feature>
<evidence type="ECO:0000256" key="12">
    <source>
        <dbReference type="ARBA" id="ARBA00023242"/>
    </source>
</evidence>
<dbReference type="FunFam" id="3.30.160.60:FF:000446">
    <property type="entry name" value="Zinc finger protein"/>
    <property type="match status" value="1"/>
</dbReference>
<evidence type="ECO:0000256" key="1">
    <source>
        <dbReference type="ARBA" id="ARBA00003767"/>
    </source>
</evidence>
<comment type="caution">
    <text evidence="16">The sequence shown here is derived from an EMBL/GenBank/DDBJ whole genome shotgun (WGS) entry which is preliminary data.</text>
</comment>
<keyword evidence="17" id="KW-1185">Reference proteome</keyword>
<evidence type="ECO:0000256" key="5">
    <source>
        <dbReference type="ARBA" id="ARBA00022723"/>
    </source>
</evidence>
<evidence type="ECO:0000313" key="17">
    <source>
        <dbReference type="Proteomes" id="UP001152622"/>
    </source>
</evidence>
<feature type="compositionally biased region" description="Polar residues" evidence="14">
    <location>
        <begin position="24"/>
        <end position="37"/>
    </location>
</feature>
<evidence type="ECO:0000256" key="11">
    <source>
        <dbReference type="ARBA" id="ARBA00023163"/>
    </source>
</evidence>
<keyword evidence="4" id="KW-0597">Phosphoprotein</keyword>
<comment type="similarity">
    <text evidence="3">Belongs to the krueppel C2H2-type zinc-finger protein family.</text>
</comment>
<dbReference type="GO" id="GO:0008270">
    <property type="term" value="F:zinc ion binding"/>
    <property type="evidence" value="ECO:0007669"/>
    <property type="project" value="UniProtKB-KW"/>
</dbReference>
<evidence type="ECO:0000259" key="15">
    <source>
        <dbReference type="PROSITE" id="PS50157"/>
    </source>
</evidence>
<evidence type="ECO:0000256" key="7">
    <source>
        <dbReference type="ARBA" id="ARBA00022771"/>
    </source>
</evidence>
<feature type="compositionally biased region" description="Basic and acidic residues" evidence="14">
    <location>
        <begin position="494"/>
        <end position="508"/>
    </location>
</feature>
<feature type="region of interest" description="Disordered" evidence="14">
    <location>
        <begin position="182"/>
        <end position="247"/>
    </location>
</feature>
<keyword evidence="10" id="KW-0238">DNA-binding</keyword>
<protein>
    <recommendedName>
        <fullName evidence="15">C2H2-type domain-containing protein</fullName>
    </recommendedName>
</protein>
<keyword evidence="7 13" id="KW-0863">Zinc-finger</keyword>
<keyword evidence="12" id="KW-0539">Nucleus</keyword>
<evidence type="ECO:0000256" key="3">
    <source>
        <dbReference type="ARBA" id="ARBA00006991"/>
    </source>
</evidence>
<dbReference type="InterPro" id="IPR036236">
    <property type="entry name" value="Znf_C2H2_sf"/>
</dbReference>
<evidence type="ECO:0000256" key="13">
    <source>
        <dbReference type="PROSITE-ProRule" id="PRU00042"/>
    </source>
</evidence>
<evidence type="ECO:0000256" key="2">
    <source>
        <dbReference type="ARBA" id="ARBA00004123"/>
    </source>
</evidence>
<sequence>MAVVVSLLQHQLLQEWETLRPRDGSSSQAHSAQVDQVRQSKESNAGPRQPGPVSGSGPDPGGGGSDQISPCNVEPDLRQQQQQQRQSSDRAVSTQNPNASHHGPTQIPTFPCLCCHRGFQTCAQLLRHQQGSEPRIPHPHRHYQHHHHHCPLTSCLPCPQLSHPPQSPLPLPLPVLPAHFPDLRPAPEAPAGPRAAGGHVPAAPPACTAPPPSPDPPSSCSTSAPSTPPRRVASCAPSAAAPSTPTATCVSTSTCTRAPRPYSCADCGKSFSQSGALKIHRRIHTGERPYTCNFCGRGFPHLAGVRAHQRTHTGEKPYRCPQCGKCFTQSGALKIHLRIHTGERPFVCGLCGKGFSNRAGIRFHHRTVHGIVSEASLSLVAAASAHPGLSLLSSTIAGPPADPGLGLAVSPAASLSPDADGSPAGNPGADAGRPGSSLASGSSPARCPPLRPHSAWTLPLCPARTPPRGACLQAGRRSSCPTPARTAACAFRDAPSRNKHQELEHYPDPEDEEEEEEEGVGLSPEKEAGMGETVESMIQ</sequence>
<evidence type="ECO:0000313" key="16">
    <source>
        <dbReference type="EMBL" id="KAJ8332855.1"/>
    </source>
</evidence>
<keyword evidence="11" id="KW-0804">Transcription</keyword>
<feature type="compositionally biased region" description="Low complexity" evidence="14">
    <location>
        <begin position="189"/>
        <end position="201"/>
    </location>
</feature>
<feature type="domain" description="C2H2-type" evidence="15">
    <location>
        <begin position="262"/>
        <end position="289"/>
    </location>
</feature>
<keyword evidence="8" id="KW-0862">Zinc</keyword>
<evidence type="ECO:0000256" key="4">
    <source>
        <dbReference type="ARBA" id="ARBA00022553"/>
    </source>
</evidence>
<dbReference type="GO" id="GO:0000981">
    <property type="term" value="F:DNA-binding transcription factor activity, RNA polymerase II-specific"/>
    <property type="evidence" value="ECO:0007669"/>
    <property type="project" value="TreeGrafter"/>
</dbReference>
<dbReference type="PANTHER" id="PTHR24408">
    <property type="entry name" value="ZINC FINGER PROTEIN"/>
    <property type="match status" value="1"/>
</dbReference>
<dbReference type="Gene3D" id="3.30.160.60">
    <property type="entry name" value="Classic Zinc Finger"/>
    <property type="match status" value="4"/>
</dbReference>
<comment type="function">
    <text evidence="1">May be involved in transcriptional regulation.</text>
</comment>
<feature type="compositionally biased region" description="Polar residues" evidence="14">
    <location>
        <begin position="89"/>
        <end position="99"/>
    </location>
</feature>
<evidence type="ECO:0000256" key="14">
    <source>
        <dbReference type="SAM" id="MobiDB-lite"/>
    </source>
</evidence>
<comment type="subcellular location">
    <subcellularLocation>
        <location evidence="2">Nucleus</location>
    </subcellularLocation>
</comment>
<evidence type="ECO:0000256" key="8">
    <source>
        <dbReference type="ARBA" id="ARBA00022833"/>
    </source>
</evidence>
<dbReference type="Pfam" id="PF00096">
    <property type="entry name" value="zf-C2H2"/>
    <property type="match status" value="3"/>
</dbReference>
<dbReference type="AlphaFoldDB" id="A0A9Q1E5Y7"/>
<feature type="compositionally biased region" description="Low complexity" evidence="14">
    <location>
        <begin position="218"/>
        <end position="247"/>
    </location>
</feature>